<dbReference type="EMBL" id="QXED01000003">
    <property type="protein sequence ID" value="RIV23445.1"/>
    <property type="molecule type" value="Genomic_DNA"/>
</dbReference>
<sequence>MTVEQYSIESIFHEMGYKSSTDYAIKKMQEELLRELKVHNTRIELFEEKYGMTYVEFERQFNQVTQFNQFERENDIMDWRVEMIELRGIEKRLAQLVK</sequence>
<dbReference type="OrthoDB" id="960713at2"/>
<reference evidence="1 2" key="1">
    <citation type="submission" date="2018-08" db="EMBL/GenBank/DDBJ databases">
        <title>Fibrisoma montanum sp. nov., isolated from Danxia mountain soil.</title>
        <authorList>
            <person name="Huang Y."/>
        </authorList>
    </citation>
    <scope>NUCLEOTIDE SEQUENCE [LARGE SCALE GENOMIC DNA]</scope>
    <source>
        <strain evidence="1 2">HYT19</strain>
    </source>
</reference>
<accession>A0A418MAP1</accession>
<evidence type="ECO:0000313" key="1">
    <source>
        <dbReference type="EMBL" id="RIV23445.1"/>
    </source>
</evidence>
<evidence type="ECO:0000313" key="2">
    <source>
        <dbReference type="Proteomes" id="UP000283523"/>
    </source>
</evidence>
<dbReference type="RefSeq" id="WP_119667662.1">
    <property type="nucleotide sequence ID" value="NZ_QXED01000003.1"/>
</dbReference>
<name>A0A418MAP1_9BACT</name>
<dbReference type="Proteomes" id="UP000283523">
    <property type="component" value="Unassembled WGS sequence"/>
</dbReference>
<comment type="caution">
    <text evidence="1">The sequence shown here is derived from an EMBL/GenBank/DDBJ whole genome shotgun (WGS) entry which is preliminary data.</text>
</comment>
<protein>
    <submittedName>
        <fullName evidence="1">Uncharacterized protein</fullName>
    </submittedName>
</protein>
<gene>
    <name evidence="1" type="ORF">DYU11_10610</name>
</gene>
<proteinExistence type="predicted"/>
<organism evidence="1 2">
    <name type="scientific">Fibrisoma montanum</name>
    <dbReference type="NCBI Taxonomy" id="2305895"/>
    <lineage>
        <taxon>Bacteria</taxon>
        <taxon>Pseudomonadati</taxon>
        <taxon>Bacteroidota</taxon>
        <taxon>Cytophagia</taxon>
        <taxon>Cytophagales</taxon>
        <taxon>Spirosomataceae</taxon>
        <taxon>Fibrisoma</taxon>
    </lineage>
</organism>
<keyword evidence="2" id="KW-1185">Reference proteome</keyword>
<dbReference type="AlphaFoldDB" id="A0A418MAP1"/>